<feature type="compositionally biased region" description="Polar residues" evidence="1">
    <location>
        <begin position="1"/>
        <end position="39"/>
    </location>
</feature>
<evidence type="ECO:0000313" key="2">
    <source>
        <dbReference type="EMBL" id="PTB53376.1"/>
    </source>
</evidence>
<dbReference type="EMBL" id="KZ679682">
    <property type="protein sequence ID" value="PTB53376.1"/>
    <property type="molecule type" value="Genomic_DNA"/>
</dbReference>
<evidence type="ECO:0000256" key="1">
    <source>
        <dbReference type="SAM" id="MobiDB-lite"/>
    </source>
</evidence>
<feature type="compositionally biased region" description="Pro residues" evidence="1">
    <location>
        <begin position="56"/>
        <end position="70"/>
    </location>
</feature>
<organism evidence="2 3">
    <name type="scientific">Trichoderma harzianum CBS 226.95</name>
    <dbReference type="NCBI Taxonomy" id="983964"/>
    <lineage>
        <taxon>Eukaryota</taxon>
        <taxon>Fungi</taxon>
        <taxon>Dikarya</taxon>
        <taxon>Ascomycota</taxon>
        <taxon>Pezizomycotina</taxon>
        <taxon>Sordariomycetes</taxon>
        <taxon>Hypocreomycetidae</taxon>
        <taxon>Hypocreales</taxon>
        <taxon>Hypocreaceae</taxon>
        <taxon>Trichoderma</taxon>
    </lineage>
</organism>
<dbReference type="GeneID" id="36630036"/>
<dbReference type="Proteomes" id="UP000241690">
    <property type="component" value="Unassembled WGS sequence"/>
</dbReference>
<feature type="region of interest" description="Disordered" evidence="1">
    <location>
        <begin position="53"/>
        <end position="89"/>
    </location>
</feature>
<name>A0A2T4A8K5_TRIHA</name>
<gene>
    <name evidence="2" type="ORF">M431DRAFT_556608</name>
</gene>
<accession>A0A2T4A8K5</accession>
<dbReference type="RefSeq" id="XP_024773053.1">
    <property type="nucleotide sequence ID" value="XM_024921453.1"/>
</dbReference>
<feature type="non-terminal residue" evidence="2">
    <location>
        <position position="189"/>
    </location>
</feature>
<reference evidence="2 3" key="1">
    <citation type="submission" date="2016-07" db="EMBL/GenBank/DDBJ databases">
        <title>Multiple horizontal gene transfer events from other fungi enriched the ability of initially mycotrophic Trichoderma (Ascomycota) to feed on dead plant biomass.</title>
        <authorList>
            <consortium name="DOE Joint Genome Institute"/>
            <person name="Aerts A."/>
            <person name="Atanasova L."/>
            <person name="Chenthamara K."/>
            <person name="Zhang J."/>
            <person name="Grujic M."/>
            <person name="Henrissat B."/>
            <person name="Kuo A."/>
            <person name="Salamov A."/>
            <person name="Lipzen A."/>
            <person name="Labutti K."/>
            <person name="Barry K."/>
            <person name="Miao Y."/>
            <person name="Rahimi M.J."/>
            <person name="Shen Q."/>
            <person name="Grigoriev I.V."/>
            <person name="Kubicek C.P."/>
            <person name="Druzhinina I.S."/>
        </authorList>
    </citation>
    <scope>NUCLEOTIDE SEQUENCE [LARGE SCALE GENOMIC DNA]</scope>
    <source>
        <strain evidence="2 3">CBS 226.95</strain>
    </source>
</reference>
<protein>
    <submittedName>
        <fullName evidence="2">Uncharacterized protein</fullName>
    </submittedName>
</protein>
<dbReference type="AlphaFoldDB" id="A0A2T4A8K5"/>
<proteinExistence type="predicted"/>
<keyword evidence="3" id="KW-1185">Reference proteome</keyword>
<feature type="region of interest" description="Disordered" evidence="1">
    <location>
        <begin position="1"/>
        <end position="41"/>
    </location>
</feature>
<evidence type="ECO:0000313" key="3">
    <source>
        <dbReference type="Proteomes" id="UP000241690"/>
    </source>
</evidence>
<sequence>MKRNTQVNTAASPASVYISNAAESATSPSFIRRQSTSIGQPECPKLTERLQSRHCPAPPASQMPPSPPSPLTCKQDGSPQYKPTIPHKDPRHFCQRSNALRAGPRWKKGQLNPPVFGLPRIQGVKPCHAHARMEQRQNLLLEDTNVPRMWPPLLCIASWITAGAVRGCIDTCAPAVDASQLPEQRNTKE</sequence>